<gene>
    <name evidence="1" type="ORF">PCASD_15955</name>
</gene>
<evidence type="ECO:0000313" key="1">
    <source>
        <dbReference type="EMBL" id="PLW30845.1"/>
    </source>
</evidence>
<name>A0A2N5TZA0_9BASI</name>
<organism evidence="1 2">
    <name type="scientific">Puccinia coronata f. sp. avenae</name>
    <dbReference type="NCBI Taxonomy" id="200324"/>
    <lineage>
        <taxon>Eukaryota</taxon>
        <taxon>Fungi</taxon>
        <taxon>Dikarya</taxon>
        <taxon>Basidiomycota</taxon>
        <taxon>Pucciniomycotina</taxon>
        <taxon>Pucciniomycetes</taxon>
        <taxon>Pucciniales</taxon>
        <taxon>Pucciniaceae</taxon>
        <taxon>Puccinia</taxon>
    </lineage>
</organism>
<dbReference type="Proteomes" id="UP000235392">
    <property type="component" value="Unassembled WGS sequence"/>
</dbReference>
<accession>A0A2N5TZA0</accession>
<protein>
    <submittedName>
        <fullName evidence="1">Uncharacterized protein</fullName>
    </submittedName>
</protein>
<evidence type="ECO:0000313" key="2">
    <source>
        <dbReference type="Proteomes" id="UP000235392"/>
    </source>
</evidence>
<proteinExistence type="predicted"/>
<sequence>MSLCTRVPATGAGTPSQKPCIGNIRTCSRTLSGHFRRLFGSLAIPTSWYSASSPVELLASWYSASSPGSWLSQQASIVPARQEDLPTSWYCTSLPGELPTNWYCTTLPGELPLSRRALGKLALYQFSGSWQAGIFLPACQEATLEVLPASWYSSSLPGGSPNKLVLRSAHQESPEYSAPACWGSSSERFCRVGIWRVPAAGTRLFFHLKSRHPHPYPAPVGTYLLEANRYPQTGAGYPQTGAGYPQTGT</sequence>
<comment type="caution">
    <text evidence="1">The sequence shown here is derived from an EMBL/GenBank/DDBJ whole genome shotgun (WGS) entry which is preliminary data.</text>
</comment>
<dbReference type="EMBL" id="PGCI01000285">
    <property type="protein sequence ID" value="PLW30845.1"/>
    <property type="molecule type" value="Genomic_DNA"/>
</dbReference>
<reference evidence="1 2" key="1">
    <citation type="submission" date="2017-11" db="EMBL/GenBank/DDBJ databases">
        <title>De novo assembly and phasing of dikaryotic genomes from two isolates of Puccinia coronata f. sp. avenae, the causal agent of oat crown rust.</title>
        <authorList>
            <person name="Miller M.E."/>
            <person name="Zhang Y."/>
            <person name="Omidvar V."/>
            <person name="Sperschneider J."/>
            <person name="Schwessinger B."/>
            <person name="Raley C."/>
            <person name="Palmer J.M."/>
            <person name="Garnica D."/>
            <person name="Upadhyaya N."/>
            <person name="Rathjen J."/>
            <person name="Taylor J.M."/>
            <person name="Park R.F."/>
            <person name="Dodds P.N."/>
            <person name="Hirsch C.D."/>
            <person name="Kianian S.F."/>
            <person name="Figueroa M."/>
        </authorList>
    </citation>
    <scope>NUCLEOTIDE SEQUENCE [LARGE SCALE GENOMIC DNA]</scope>
    <source>
        <strain evidence="1">12SD80</strain>
    </source>
</reference>
<dbReference type="AlphaFoldDB" id="A0A2N5TZA0"/>